<reference evidence="2 3" key="1">
    <citation type="journal article" date="2016" name="Sci. Rep.">
        <title>Peltaster fructicola genome reveals evolution from an invasive phytopathogen to an ectophytic parasite.</title>
        <authorList>
            <person name="Xu C."/>
            <person name="Chen H."/>
            <person name="Gleason M.L."/>
            <person name="Xu J.R."/>
            <person name="Liu H."/>
            <person name="Zhang R."/>
            <person name="Sun G."/>
        </authorList>
    </citation>
    <scope>NUCLEOTIDE SEQUENCE [LARGE SCALE GENOMIC DNA]</scope>
    <source>
        <strain evidence="2 3">LNHT1506</strain>
    </source>
</reference>
<dbReference type="AlphaFoldDB" id="A0A6H0XPF9"/>
<evidence type="ECO:0000256" key="1">
    <source>
        <dbReference type="SAM" id="SignalP"/>
    </source>
</evidence>
<evidence type="ECO:0000313" key="3">
    <source>
        <dbReference type="Proteomes" id="UP000503462"/>
    </source>
</evidence>
<accession>A0A6H0XPF9</accession>
<sequence length="162" mass="17651">MRSIALAALFNAASITNALYFSISSLTANDIFQPVESHNITFTVSDPTAVFEQGGSGAADCAVAWMACDIPSCWKKCSANAYYTRITSETYKGADNFSLDIWQEFVYELANHNNATISITEEGAYTCTRDERSTVCMLENMQSVNRTLQTYYGGASPPGAIC</sequence>
<gene>
    <name evidence="2" type="ORF">AMS68_002120</name>
</gene>
<proteinExistence type="predicted"/>
<protein>
    <recommendedName>
        <fullName evidence="4">Ig-like domain-containing protein</fullName>
    </recommendedName>
</protein>
<keyword evidence="1" id="KW-0732">Signal</keyword>
<dbReference type="Proteomes" id="UP000503462">
    <property type="component" value="Chromosome 2"/>
</dbReference>
<evidence type="ECO:0008006" key="4">
    <source>
        <dbReference type="Google" id="ProtNLM"/>
    </source>
</evidence>
<keyword evidence="3" id="KW-1185">Reference proteome</keyword>
<organism evidence="2 3">
    <name type="scientific">Peltaster fructicola</name>
    <dbReference type="NCBI Taxonomy" id="286661"/>
    <lineage>
        <taxon>Eukaryota</taxon>
        <taxon>Fungi</taxon>
        <taxon>Dikarya</taxon>
        <taxon>Ascomycota</taxon>
        <taxon>Pezizomycotina</taxon>
        <taxon>Dothideomycetes</taxon>
        <taxon>Dothideomycetes incertae sedis</taxon>
        <taxon>Peltaster</taxon>
    </lineage>
</organism>
<feature type="chain" id="PRO_5026289178" description="Ig-like domain-containing protein" evidence="1">
    <location>
        <begin position="19"/>
        <end position="162"/>
    </location>
</feature>
<evidence type="ECO:0000313" key="2">
    <source>
        <dbReference type="EMBL" id="QIW96602.1"/>
    </source>
</evidence>
<feature type="signal peptide" evidence="1">
    <location>
        <begin position="1"/>
        <end position="18"/>
    </location>
</feature>
<dbReference type="EMBL" id="CP051140">
    <property type="protein sequence ID" value="QIW96602.1"/>
    <property type="molecule type" value="Genomic_DNA"/>
</dbReference>
<name>A0A6H0XPF9_9PEZI</name>
<dbReference type="OrthoDB" id="3642993at2759"/>